<keyword evidence="2" id="KW-1185">Reference proteome</keyword>
<gene>
    <name evidence="1" type="ORF">H4O18_08260</name>
</gene>
<reference evidence="1 2" key="1">
    <citation type="submission" date="2020-08" db="EMBL/GenBank/DDBJ databases">
        <title>Arenibacter gaetbuli sp. nov., isolated from a sand dune.</title>
        <authorList>
            <person name="Park S."/>
            <person name="Yoon J.-H."/>
        </authorList>
    </citation>
    <scope>NUCLEOTIDE SEQUENCE [LARGE SCALE GENOMIC DNA]</scope>
    <source>
        <strain evidence="1 2">BSSL-BM3</strain>
    </source>
</reference>
<dbReference type="EMBL" id="JACLHY010000006">
    <property type="protein sequence ID" value="MBC8767982.1"/>
    <property type="molecule type" value="Genomic_DNA"/>
</dbReference>
<name>A0ABR7QLB5_9FLAO</name>
<comment type="caution">
    <text evidence="1">The sequence shown here is derived from an EMBL/GenBank/DDBJ whole genome shotgun (WGS) entry which is preliminary data.</text>
</comment>
<evidence type="ECO:0000313" key="2">
    <source>
        <dbReference type="Proteomes" id="UP000618952"/>
    </source>
</evidence>
<sequence>MSVPLPSSVAVVLAKSDIVAVGLSLRYTKPAIMAREAAMAMPTAYLVRRLLVFSERTDPSIRVLNSSLSASVSTTGSMDPDFSFLKLYCFKGNPMKNQDPLQYYKQVFLPI</sequence>
<accession>A0ABR7QLB5</accession>
<evidence type="ECO:0000313" key="1">
    <source>
        <dbReference type="EMBL" id="MBC8767982.1"/>
    </source>
</evidence>
<dbReference type="RefSeq" id="WP_187583352.1">
    <property type="nucleotide sequence ID" value="NZ_JACLHY010000006.1"/>
</dbReference>
<dbReference type="Proteomes" id="UP000618952">
    <property type="component" value="Unassembled WGS sequence"/>
</dbReference>
<organism evidence="1 2">
    <name type="scientific">Arenibacter arenosicollis</name>
    <dbReference type="NCBI Taxonomy" id="2762274"/>
    <lineage>
        <taxon>Bacteria</taxon>
        <taxon>Pseudomonadati</taxon>
        <taxon>Bacteroidota</taxon>
        <taxon>Flavobacteriia</taxon>
        <taxon>Flavobacteriales</taxon>
        <taxon>Flavobacteriaceae</taxon>
        <taxon>Arenibacter</taxon>
    </lineage>
</organism>
<protein>
    <submittedName>
        <fullName evidence="1">Uncharacterized protein</fullName>
    </submittedName>
</protein>
<proteinExistence type="predicted"/>